<dbReference type="InterPro" id="IPR050122">
    <property type="entry name" value="RTK"/>
</dbReference>
<dbReference type="Gene3D" id="1.10.510.10">
    <property type="entry name" value="Transferase(Phosphotransferase) domain 1"/>
    <property type="match status" value="1"/>
</dbReference>
<dbReference type="GO" id="GO:0005886">
    <property type="term" value="C:plasma membrane"/>
    <property type="evidence" value="ECO:0007669"/>
    <property type="project" value="TreeGrafter"/>
</dbReference>
<organism evidence="2">
    <name type="scientific">Clastoptera arizonana</name>
    <name type="common">Arizona spittle bug</name>
    <dbReference type="NCBI Taxonomy" id="38151"/>
    <lineage>
        <taxon>Eukaryota</taxon>
        <taxon>Metazoa</taxon>
        <taxon>Ecdysozoa</taxon>
        <taxon>Arthropoda</taxon>
        <taxon>Hexapoda</taxon>
        <taxon>Insecta</taxon>
        <taxon>Pterygota</taxon>
        <taxon>Neoptera</taxon>
        <taxon>Paraneoptera</taxon>
        <taxon>Hemiptera</taxon>
        <taxon>Auchenorrhyncha</taxon>
        <taxon>Cercopoidea</taxon>
        <taxon>Clastopteridae</taxon>
        <taxon>Clastoptera</taxon>
    </lineage>
</organism>
<gene>
    <name evidence="2" type="ORF">g.45660</name>
</gene>
<dbReference type="GO" id="GO:0043235">
    <property type="term" value="C:receptor complex"/>
    <property type="evidence" value="ECO:0007669"/>
    <property type="project" value="TreeGrafter"/>
</dbReference>
<dbReference type="SUPFAM" id="SSF56112">
    <property type="entry name" value="Protein kinase-like (PK-like)"/>
    <property type="match status" value="1"/>
</dbReference>
<dbReference type="PANTHER" id="PTHR24416">
    <property type="entry name" value="TYROSINE-PROTEIN KINASE RECEPTOR"/>
    <property type="match status" value="1"/>
</dbReference>
<dbReference type="InterPro" id="IPR011009">
    <property type="entry name" value="Kinase-like_dom_sf"/>
</dbReference>
<dbReference type="GO" id="GO:0004714">
    <property type="term" value="F:transmembrane receptor protein tyrosine kinase activity"/>
    <property type="evidence" value="ECO:0007669"/>
    <property type="project" value="TreeGrafter"/>
</dbReference>
<evidence type="ECO:0000313" key="2">
    <source>
        <dbReference type="EMBL" id="JAS21228.1"/>
    </source>
</evidence>
<protein>
    <recommendedName>
        <fullName evidence="1">Serine-threonine/tyrosine-protein kinase catalytic domain-containing protein</fullName>
    </recommendedName>
</protein>
<feature type="non-terminal residue" evidence="2">
    <location>
        <position position="114"/>
    </location>
</feature>
<evidence type="ECO:0000259" key="1">
    <source>
        <dbReference type="Pfam" id="PF07714"/>
    </source>
</evidence>
<feature type="domain" description="Serine-threonine/tyrosine-protein kinase catalytic" evidence="1">
    <location>
        <begin position="1"/>
        <end position="113"/>
    </location>
</feature>
<proteinExistence type="predicted"/>
<dbReference type="Pfam" id="PF07714">
    <property type="entry name" value="PK_Tyr_Ser-Thr"/>
    <property type="match status" value="1"/>
</dbReference>
<name>A0A1B6D6B3_9HEMI</name>
<dbReference type="InterPro" id="IPR001245">
    <property type="entry name" value="Ser-Thr/Tyr_kinase_cat_dom"/>
</dbReference>
<dbReference type="AlphaFoldDB" id="A0A1B6D6B3"/>
<feature type="non-terminal residue" evidence="2">
    <location>
        <position position="1"/>
    </location>
</feature>
<dbReference type="GO" id="GO:0007169">
    <property type="term" value="P:cell surface receptor protein tyrosine kinase signaling pathway"/>
    <property type="evidence" value="ECO:0007669"/>
    <property type="project" value="TreeGrafter"/>
</dbReference>
<sequence length="114" mass="12902">KNIVSMIGCCTLDSQPLLVIEYCALGDLQNYLRQQWKIQTSSFEKNKQSKLVGNEGISYADLVFTNSYENITSSNRNDCFSNELYEIQNGEECFRKLSPSDLLAFARQVALGMV</sequence>
<dbReference type="PANTHER" id="PTHR24416:SF620">
    <property type="entry name" value="TYROSINE-PROTEIN KINASE RECEPTOR TORSO"/>
    <property type="match status" value="1"/>
</dbReference>
<accession>A0A1B6D6B3</accession>
<reference evidence="2" key="1">
    <citation type="submission" date="2015-12" db="EMBL/GenBank/DDBJ databases">
        <title>De novo transcriptome assembly of four potential Pierce s Disease insect vectors from Arizona vineyards.</title>
        <authorList>
            <person name="Tassone E.E."/>
        </authorList>
    </citation>
    <scope>NUCLEOTIDE SEQUENCE</scope>
</reference>
<dbReference type="EMBL" id="GEDC01016070">
    <property type="protein sequence ID" value="JAS21228.1"/>
    <property type="molecule type" value="Transcribed_RNA"/>
</dbReference>